<keyword evidence="2" id="KW-1185">Reference proteome</keyword>
<accession>A0A9Q0JMA8</accession>
<dbReference type="Proteomes" id="UP001141552">
    <property type="component" value="Unassembled WGS sequence"/>
</dbReference>
<name>A0A9Q0JMA8_9ROSI</name>
<dbReference type="EMBL" id="JAKUCV010001497">
    <property type="protein sequence ID" value="KAJ4846152.1"/>
    <property type="molecule type" value="Genomic_DNA"/>
</dbReference>
<evidence type="ECO:0000313" key="1">
    <source>
        <dbReference type="EMBL" id="KAJ4846152.1"/>
    </source>
</evidence>
<gene>
    <name evidence="1" type="ORF">Tsubulata_025092</name>
</gene>
<sequence>MGLVEARVGLCARGLEGRRDWIVTASIRPSSEQIRVLELKIRFPLRRSECKSCRSGHEL</sequence>
<proteinExistence type="predicted"/>
<organism evidence="1 2">
    <name type="scientific">Turnera subulata</name>
    <dbReference type="NCBI Taxonomy" id="218843"/>
    <lineage>
        <taxon>Eukaryota</taxon>
        <taxon>Viridiplantae</taxon>
        <taxon>Streptophyta</taxon>
        <taxon>Embryophyta</taxon>
        <taxon>Tracheophyta</taxon>
        <taxon>Spermatophyta</taxon>
        <taxon>Magnoliopsida</taxon>
        <taxon>eudicotyledons</taxon>
        <taxon>Gunneridae</taxon>
        <taxon>Pentapetalae</taxon>
        <taxon>rosids</taxon>
        <taxon>fabids</taxon>
        <taxon>Malpighiales</taxon>
        <taxon>Passifloraceae</taxon>
        <taxon>Turnera</taxon>
    </lineage>
</organism>
<dbReference type="AlphaFoldDB" id="A0A9Q0JMA8"/>
<reference evidence="1" key="2">
    <citation type="journal article" date="2023" name="Plants (Basel)">
        <title>Annotation of the Turnera subulata (Passifloraceae) Draft Genome Reveals the S-Locus Evolved after the Divergence of Turneroideae from Passifloroideae in a Stepwise Manner.</title>
        <authorList>
            <person name="Henning P.M."/>
            <person name="Roalson E.H."/>
            <person name="Mir W."/>
            <person name="McCubbin A.G."/>
            <person name="Shore J.S."/>
        </authorList>
    </citation>
    <scope>NUCLEOTIDE SEQUENCE</scope>
    <source>
        <strain evidence="1">F60SS</strain>
    </source>
</reference>
<comment type="caution">
    <text evidence="1">The sequence shown here is derived from an EMBL/GenBank/DDBJ whole genome shotgun (WGS) entry which is preliminary data.</text>
</comment>
<reference evidence="1" key="1">
    <citation type="submission" date="2022-02" db="EMBL/GenBank/DDBJ databases">
        <authorList>
            <person name="Henning P.M."/>
            <person name="McCubbin A.G."/>
            <person name="Shore J.S."/>
        </authorList>
    </citation>
    <scope>NUCLEOTIDE SEQUENCE</scope>
    <source>
        <strain evidence="1">F60SS</strain>
        <tissue evidence="1">Leaves</tissue>
    </source>
</reference>
<protein>
    <submittedName>
        <fullName evidence="1">Uncharacterized protein</fullName>
    </submittedName>
</protein>
<evidence type="ECO:0000313" key="2">
    <source>
        <dbReference type="Proteomes" id="UP001141552"/>
    </source>
</evidence>